<reference evidence="1" key="1">
    <citation type="submission" date="2021-01" db="EMBL/GenBank/DDBJ databases">
        <authorList>
            <consortium name="Genoscope - CEA"/>
            <person name="William W."/>
        </authorList>
    </citation>
    <scope>NUCLEOTIDE SEQUENCE</scope>
</reference>
<organism evidence="1 2">
    <name type="scientific">Paramecium pentaurelia</name>
    <dbReference type="NCBI Taxonomy" id="43138"/>
    <lineage>
        <taxon>Eukaryota</taxon>
        <taxon>Sar</taxon>
        <taxon>Alveolata</taxon>
        <taxon>Ciliophora</taxon>
        <taxon>Intramacronucleata</taxon>
        <taxon>Oligohymenophorea</taxon>
        <taxon>Peniculida</taxon>
        <taxon>Parameciidae</taxon>
        <taxon>Paramecium</taxon>
    </lineage>
</organism>
<dbReference type="EMBL" id="CAJJDO010000019">
    <property type="protein sequence ID" value="CAD8149893.1"/>
    <property type="molecule type" value="Genomic_DNA"/>
</dbReference>
<dbReference type="AlphaFoldDB" id="A0A8S1TDG3"/>
<proteinExistence type="predicted"/>
<comment type="caution">
    <text evidence="1">The sequence shown here is derived from an EMBL/GenBank/DDBJ whole genome shotgun (WGS) entry which is preliminary data.</text>
</comment>
<sequence>MKREIILTIKGKEFGSMFKKIERLEKDNIISQEKRMENGFSRAQDIGISPKSLIVAFIKMEKKLANGISCIGRKGRNSFNIEEVGDNMMNKALRKLENGFTEISQFIQQCHLSNY</sequence>
<dbReference type="Proteomes" id="UP000689195">
    <property type="component" value="Unassembled WGS sequence"/>
</dbReference>
<name>A0A8S1TDG3_9CILI</name>
<keyword evidence="2" id="KW-1185">Reference proteome</keyword>
<accession>A0A8S1TDG3</accession>
<evidence type="ECO:0000313" key="1">
    <source>
        <dbReference type="EMBL" id="CAD8149893.1"/>
    </source>
</evidence>
<protein>
    <submittedName>
        <fullName evidence="1">Uncharacterized protein</fullName>
    </submittedName>
</protein>
<gene>
    <name evidence="1" type="ORF">PPENT_87.1.T0190367</name>
</gene>
<evidence type="ECO:0000313" key="2">
    <source>
        <dbReference type="Proteomes" id="UP000689195"/>
    </source>
</evidence>